<comment type="caution">
    <text evidence="1">The sequence shown here is derived from an EMBL/GenBank/DDBJ whole genome shotgun (WGS) entry which is preliminary data.</text>
</comment>
<evidence type="ECO:0000313" key="1">
    <source>
        <dbReference type="EMBL" id="KPL14757.1"/>
    </source>
</evidence>
<accession>A0A0S8K1G2</accession>
<dbReference type="EMBL" id="LJVE01000036">
    <property type="protein sequence ID" value="KPL14757.1"/>
    <property type="molecule type" value="Genomic_DNA"/>
</dbReference>
<feature type="non-terminal residue" evidence="1">
    <location>
        <position position="198"/>
    </location>
</feature>
<dbReference type="AlphaFoldDB" id="A0A0S8K1G2"/>
<name>A0A0S8K1G2_UNCW3</name>
<proteinExistence type="predicted"/>
<protein>
    <submittedName>
        <fullName evidence="1">Uncharacterized protein</fullName>
    </submittedName>
</protein>
<evidence type="ECO:0000313" key="2">
    <source>
        <dbReference type="Proteomes" id="UP000050975"/>
    </source>
</evidence>
<reference evidence="1 2" key="1">
    <citation type="journal article" date="2015" name="Microbiome">
        <title>Genomic resolution of linkages in carbon, nitrogen, and sulfur cycling among widespread estuary sediment bacteria.</title>
        <authorList>
            <person name="Baker B.J."/>
            <person name="Lazar C.S."/>
            <person name="Teske A.P."/>
            <person name="Dick G.J."/>
        </authorList>
    </citation>
    <scope>NUCLEOTIDE SEQUENCE [LARGE SCALE GENOMIC DNA]</scope>
    <source>
        <strain evidence="1">SM1_77</strain>
    </source>
</reference>
<organism evidence="1 2">
    <name type="scientific">candidate division WOR_3 bacterium SM1_77</name>
    <dbReference type="NCBI Taxonomy" id="1703778"/>
    <lineage>
        <taxon>Bacteria</taxon>
        <taxon>Bacteria division WOR-3</taxon>
    </lineage>
</organism>
<sequence>MISVLALTLVSFQLGNPSVSSMLPNTMICLFEKTEEFREAYEVSPGTKLQVINVNGDIELKKWDKDYVEVHATKKTNRDRDELAKVRVEVVTGDELEIRTEYLEKNAHVSVDYRVRVPGYVVVQKVSTSNGDIELKEIKGDAKVMTSNGDVDLKDVVGIVQVQTANGGIDIRGATVIIEARTSNGDILAQIRQILDGG</sequence>
<dbReference type="Proteomes" id="UP000050975">
    <property type="component" value="Unassembled WGS sequence"/>
</dbReference>
<gene>
    <name evidence="1" type="ORF">AMJ74_02750</name>
</gene>